<reference evidence="1 2" key="1">
    <citation type="journal article" date="2014" name="Nature">
        <title>An environmental bacterial taxon with a large and distinct metabolic repertoire.</title>
        <authorList>
            <person name="Wilson M.C."/>
            <person name="Mori T."/>
            <person name="Ruckert C."/>
            <person name="Uria A.R."/>
            <person name="Helf M.J."/>
            <person name="Takada K."/>
            <person name="Gernert C."/>
            <person name="Steffens U.A."/>
            <person name="Heycke N."/>
            <person name="Schmitt S."/>
            <person name="Rinke C."/>
            <person name="Helfrich E.J."/>
            <person name="Brachmann A.O."/>
            <person name="Gurgui C."/>
            <person name="Wakimoto T."/>
            <person name="Kracht M."/>
            <person name="Crusemann M."/>
            <person name="Hentschel U."/>
            <person name="Abe I."/>
            <person name="Matsunaga S."/>
            <person name="Kalinowski J."/>
            <person name="Takeyama H."/>
            <person name="Piel J."/>
        </authorList>
    </citation>
    <scope>NUCLEOTIDE SEQUENCE [LARGE SCALE GENOMIC DNA]</scope>
    <source>
        <strain evidence="2">TSY2</strain>
    </source>
</reference>
<dbReference type="HOGENOM" id="CLU_049311_3_2_7"/>
<sequence>MLAMLPEDWQTALAIVAHPDDLEYGTASAVARWTTQGKHVYYLLVTSGEAGIDTIPPEQAGPLREEEERRGARLVGVDTVDFLGYPDGVVEYSLALRRDISRYIRRYRPDILVTTNHHLTWPGHLLNMADHRWVGEAVLDAARDAGNRWIFPELLDEQLEPWPGVRMVCLNDALHATHAVDVTDYMDRGIASLQAHQTYLSHLAQDFDPETFLRQNAREAGEQGGCEYAVTFEVIVI</sequence>
<dbReference type="PANTHER" id="PTHR12993">
    <property type="entry name" value="N-ACETYLGLUCOSAMINYL-PHOSPHATIDYLINOSITOL DE-N-ACETYLASE-RELATED"/>
    <property type="match status" value="1"/>
</dbReference>
<dbReference type="PATRIC" id="fig|1429439.4.peg.374"/>
<proteinExistence type="predicted"/>
<accession>W4MFM4</accession>
<dbReference type="GO" id="GO:0016811">
    <property type="term" value="F:hydrolase activity, acting on carbon-nitrogen (but not peptide) bonds, in linear amides"/>
    <property type="evidence" value="ECO:0007669"/>
    <property type="project" value="TreeGrafter"/>
</dbReference>
<keyword evidence="2" id="KW-1185">Reference proteome</keyword>
<evidence type="ECO:0000313" key="2">
    <source>
        <dbReference type="Proteomes" id="UP000019140"/>
    </source>
</evidence>
<dbReference type="InterPro" id="IPR003737">
    <property type="entry name" value="GlcNAc_PI_deacetylase-related"/>
</dbReference>
<dbReference type="Gene3D" id="3.40.50.10320">
    <property type="entry name" value="LmbE-like"/>
    <property type="match status" value="1"/>
</dbReference>
<dbReference type="Proteomes" id="UP000019140">
    <property type="component" value="Unassembled WGS sequence"/>
</dbReference>
<organism evidence="1 2">
    <name type="scientific">Candidatus Entotheonella gemina</name>
    <dbReference type="NCBI Taxonomy" id="1429439"/>
    <lineage>
        <taxon>Bacteria</taxon>
        <taxon>Pseudomonadati</taxon>
        <taxon>Nitrospinota/Tectimicrobiota group</taxon>
        <taxon>Candidatus Tectimicrobiota</taxon>
        <taxon>Candidatus Entotheonellia</taxon>
        <taxon>Candidatus Entotheonellales</taxon>
        <taxon>Candidatus Entotheonellaceae</taxon>
        <taxon>Candidatus Entotheonella</taxon>
    </lineage>
</organism>
<name>W4MFM4_9BACT</name>
<gene>
    <name evidence="1" type="ORF">ETSY2_02155</name>
</gene>
<evidence type="ECO:0000313" key="1">
    <source>
        <dbReference type="EMBL" id="ETX08980.1"/>
    </source>
</evidence>
<dbReference type="EMBL" id="AZHX01000085">
    <property type="protein sequence ID" value="ETX08980.1"/>
    <property type="molecule type" value="Genomic_DNA"/>
</dbReference>
<dbReference type="InterPro" id="IPR024078">
    <property type="entry name" value="LmbE-like_dom_sf"/>
</dbReference>
<comment type="caution">
    <text evidence="1">The sequence shown here is derived from an EMBL/GenBank/DDBJ whole genome shotgun (WGS) entry which is preliminary data.</text>
</comment>
<protein>
    <submittedName>
        <fullName evidence="1">GlcNAc-PI de-N-acetylase</fullName>
    </submittedName>
</protein>
<dbReference type="Pfam" id="PF02585">
    <property type="entry name" value="PIG-L"/>
    <property type="match status" value="1"/>
</dbReference>
<dbReference type="SUPFAM" id="SSF102588">
    <property type="entry name" value="LmbE-like"/>
    <property type="match status" value="1"/>
</dbReference>
<dbReference type="AlphaFoldDB" id="W4MFM4"/>
<dbReference type="PANTHER" id="PTHR12993:SF28">
    <property type="entry name" value="LMBE FAMILY PROTEIN"/>
    <property type="match status" value="1"/>
</dbReference>